<dbReference type="InterPro" id="IPR002833">
    <property type="entry name" value="PTH2"/>
</dbReference>
<accession>A7SR90</accession>
<feature type="domain" description="UBA" evidence="5">
    <location>
        <begin position="37"/>
        <end position="80"/>
    </location>
</feature>
<evidence type="ECO:0000313" key="6">
    <source>
        <dbReference type="EMBL" id="EDO33770.1"/>
    </source>
</evidence>
<keyword evidence="7" id="KW-1185">Reference proteome</keyword>
<dbReference type="OMA" id="AISWIFE"/>
<evidence type="ECO:0000256" key="4">
    <source>
        <dbReference type="ARBA" id="ARBA00048707"/>
    </source>
</evidence>
<comment type="catalytic activity">
    <reaction evidence="4">
        <text>an N-acyl-L-alpha-aminoacyl-tRNA + H2O = an N-acyl-L-amino acid + a tRNA + H(+)</text>
        <dbReference type="Rhea" id="RHEA:54448"/>
        <dbReference type="Rhea" id="RHEA-COMP:10123"/>
        <dbReference type="Rhea" id="RHEA-COMP:13883"/>
        <dbReference type="ChEBI" id="CHEBI:15377"/>
        <dbReference type="ChEBI" id="CHEBI:15378"/>
        <dbReference type="ChEBI" id="CHEBI:59874"/>
        <dbReference type="ChEBI" id="CHEBI:78442"/>
        <dbReference type="ChEBI" id="CHEBI:138191"/>
        <dbReference type="EC" id="3.1.1.29"/>
    </reaction>
</comment>
<dbReference type="FunFam" id="3.40.1490.10:FF:000002">
    <property type="entry name" value="Peptidyl-tRNA hydrolase 2, mitochondrial"/>
    <property type="match status" value="1"/>
</dbReference>
<organism evidence="6 7">
    <name type="scientific">Nematostella vectensis</name>
    <name type="common">Starlet sea anemone</name>
    <dbReference type="NCBI Taxonomy" id="45351"/>
    <lineage>
        <taxon>Eukaryota</taxon>
        <taxon>Metazoa</taxon>
        <taxon>Cnidaria</taxon>
        <taxon>Anthozoa</taxon>
        <taxon>Hexacorallia</taxon>
        <taxon>Actiniaria</taxon>
        <taxon>Edwardsiidae</taxon>
        <taxon>Nematostella</taxon>
    </lineage>
</organism>
<evidence type="ECO:0000256" key="3">
    <source>
        <dbReference type="ARBA" id="ARBA00038050"/>
    </source>
</evidence>
<dbReference type="Gene3D" id="1.10.8.10">
    <property type="entry name" value="DNA helicase RuvA subunit, C-terminal domain"/>
    <property type="match status" value="1"/>
</dbReference>
<dbReference type="EMBL" id="DS469758">
    <property type="protein sequence ID" value="EDO33770.1"/>
    <property type="molecule type" value="Genomic_DNA"/>
</dbReference>
<dbReference type="Proteomes" id="UP000001593">
    <property type="component" value="Unassembled WGS sequence"/>
</dbReference>
<dbReference type="eggNOG" id="KOG3282">
    <property type="taxonomic scope" value="Eukaryota"/>
</dbReference>
<dbReference type="Pfam" id="PF01981">
    <property type="entry name" value="PTH2"/>
    <property type="match status" value="1"/>
</dbReference>
<dbReference type="KEGG" id="nve:5505003"/>
<evidence type="ECO:0000256" key="1">
    <source>
        <dbReference type="ARBA" id="ARBA00013260"/>
    </source>
</evidence>
<dbReference type="OrthoDB" id="1733656at2759"/>
<dbReference type="GO" id="GO:0005829">
    <property type="term" value="C:cytosol"/>
    <property type="evidence" value="ECO:0000318"/>
    <property type="project" value="GO_Central"/>
</dbReference>
<comment type="similarity">
    <text evidence="3">Belongs to the PTH2 family.</text>
</comment>
<evidence type="ECO:0000313" key="7">
    <source>
        <dbReference type="Proteomes" id="UP000001593"/>
    </source>
</evidence>
<dbReference type="InParanoid" id="A7SR90"/>
<dbReference type="GO" id="GO:0004045">
    <property type="term" value="F:peptidyl-tRNA hydrolase activity"/>
    <property type="evidence" value="ECO:0000318"/>
    <property type="project" value="GO_Central"/>
</dbReference>
<evidence type="ECO:0000259" key="5">
    <source>
        <dbReference type="Pfam" id="PF22562"/>
    </source>
</evidence>
<dbReference type="NCBIfam" id="TIGR00283">
    <property type="entry name" value="arch_pth2"/>
    <property type="match status" value="1"/>
</dbReference>
<dbReference type="PANTHER" id="PTHR12649:SF29">
    <property type="entry name" value="AMINOACYL-TRNA HYDROLASE"/>
    <property type="match status" value="1"/>
</dbReference>
<dbReference type="SUPFAM" id="SSF46934">
    <property type="entry name" value="UBA-like"/>
    <property type="match status" value="1"/>
</dbReference>
<evidence type="ECO:0000256" key="2">
    <source>
        <dbReference type="ARBA" id="ARBA00022801"/>
    </source>
</evidence>
<dbReference type="InterPro" id="IPR015940">
    <property type="entry name" value="UBA"/>
</dbReference>
<protein>
    <recommendedName>
        <fullName evidence="1">peptidyl-tRNA hydrolase</fullName>
        <ecNumber evidence="1">3.1.1.29</ecNumber>
    </recommendedName>
</protein>
<reference evidence="6 7" key="1">
    <citation type="journal article" date="2007" name="Science">
        <title>Sea anemone genome reveals ancestral eumetazoan gene repertoire and genomic organization.</title>
        <authorList>
            <person name="Putnam N.H."/>
            <person name="Srivastava M."/>
            <person name="Hellsten U."/>
            <person name="Dirks B."/>
            <person name="Chapman J."/>
            <person name="Salamov A."/>
            <person name="Terry A."/>
            <person name="Shapiro H."/>
            <person name="Lindquist E."/>
            <person name="Kapitonov V.V."/>
            <person name="Jurka J."/>
            <person name="Genikhovich G."/>
            <person name="Grigoriev I.V."/>
            <person name="Lucas S.M."/>
            <person name="Steele R.E."/>
            <person name="Finnerty J.R."/>
            <person name="Technau U."/>
            <person name="Martindale M.Q."/>
            <person name="Rokhsar D.S."/>
        </authorList>
    </citation>
    <scope>NUCLEOTIDE SEQUENCE [LARGE SCALE GENOMIC DNA]</scope>
    <source>
        <strain evidence="7">CH2 X CH6</strain>
    </source>
</reference>
<proteinExistence type="inferred from homology"/>
<dbReference type="PANTHER" id="PTHR12649">
    <property type="entry name" value="PEPTIDYL-TRNA HYDROLASE 2"/>
    <property type="match status" value="1"/>
</dbReference>
<dbReference type="CDD" id="cd14296">
    <property type="entry name" value="UBA1_scUBP14_like"/>
    <property type="match status" value="1"/>
</dbReference>
<dbReference type="Pfam" id="PF22562">
    <property type="entry name" value="UBA_7"/>
    <property type="match status" value="1"/>
</dbReference>
<dbReference type="CDD" id="cd02430">
    <property type="entry name" value="PTH2"/>
    <property type="match status" value="1"/>
</dbReference>
<dbReference type="HOGENOM" id="CLU_073661_0_2_1"/>
<sequence>MSLASGSTDDTRTKASGTDKLREYGEFMDSPEARLFLCQMTEMGLSENASVKGLYYTHCRSVDEATSWVFDNMHLPDINEPLQMYPETEDSEAGFSDPYKMAFVVNSELNMGVGKVAAQVGHAAVGLYRALLQDQDDLGHMLMSWEDSGGMKVVLKGENTAHLLDMETQAKRLQLPFYLVQDAGRTQIASGSVTVLGIFGATEEVNKITGKLRLL</sequence>
<dbReference type="InterPro" id="IPR009060">
    <property type="entry name" value="UBA-like_sf"/>
</dbReference>
<name>A7SR90_NEMVE</name>
<dbReference type="InterPro" id="IPR023476">
    <property type="entry name" value="Pep_tRNA_hydro_II_dom_sf"/>
</dbReference>
<dbReference type="PhylomeDB" id="A7SR90"/>
<dbReference type="AlphaFoldDB" id="A7SR90"/>
<keyword evidence="2" id="KW-0378">Hydrolase</keyword>
<dbReference type="EC" id="3.1.1.29" evidence="1"/>
<dbReference type="STRING" id="45351.A7SR90"/>
<gene>
    <name evidence="6" type="ORF">NEMVEDRAFT_v1g192648</name>
</gene>
<dbReference type="Gene3D" id="3.40.1490.10">
    <property type="entry name" value="Bit1"/>
    <property type="match status" value="1"/>
</dbReference>
<dbReference type="SUPFAM" id="SSF102462">
    <property type="entry name" value="Peptidyl-tRNA hydrolase II"/>
    <property type="match status" value="1"/>
</dbReference>